<protein>
    <submittedName>
        <fullName evidence="2">Uncharacterized protein</fullName>
    </submittedName>
</protein>
<dbReference type="Proteomes" id="UP001500604">
    <property type="component" value="Unassembled WGS sequence"/>
</dbReference>
<feature type="coiled-coil region" evidence="1">
    <location>
        <begin position="47"/>
        <end position="74"/>
    </location>
</feature>
<name>A0ABP8V934_9GAMM</name>
<evidence type="ECO:0000256" key="1">
    <source>
        <dbReference type="SAM" id="Coils"/>
    </source>
</evidence>
<sequence length="103" mass="11896">MATVKAEAEYLGFFDWADDMYEQTKALLKGKSNKDLKRTIERMAMRMVMRENELVSAKQRLADLEKQLIMEQRISANMMLRNLELSGLAEAGTYDRFKVKVAA</sequence>
<comment type="caution">
    <text evidence="2">The sequence shown here is derived from an EMBL/GenBank/DDBJ whole genome shotgun (WGS) entry which is preliminary data.</text>
</comment>
<evidence type="ECO:0000313" key="3">
    <source>
        <dbReference type="Proteomes" id="UP001500604"/>
    </source>
</evidence>
<keyword evidence="3" id="KW-1185">Reference proteome</keyword>
<proteinExistence type="predicted"/>
<organism evidence="2 3">
    <name type="scientific">Kistimonas scapharcae</name>
    <dbReference type="NCBI Taxonomy" id="1036133"/>
    <lineage>
        <taxon>Bacteria</taxon>
        <taxon>Pseudomonadati</taxon>
        <taxon>Pseudomonadota</taxon>
        <taxon>Gammaproteobacteria</taxon>
        <taxon>Oceanospirillales</taxon>
        <taxon>Endozoicomonadaceae</taxon>
        <taxon>Kistimonas</taxon>
    </lineage>
</organism>
<evidence type="ECO:0000313" key="2">
    <source>
        <dbReference type="EMBL" id="GAA4652043.1"/>
    </source>
</evidence>
<accession>A0ABP8V934</accession>
<keyword evidence="1" id="KW-0175">Coiled coil</keyword>
<dbReference type="RefSeq" id="WP_345198534.1">
    <property type="nucleotide sequence ID" value="NZ_BAABFL010000468.1"/>
</dbReference>
<dbReference type="EMBL" id="BAABFL010000468">
    <property type="protein sequence ID" value="GAA4652043.1"/>
    <property type="molecule type" value="Genomic_DNA"/>
</dbReference>
<gene>
    <name evidence="2" type="ORF">GCM10023116_43270</name>
</gene>
<reference evidence="3" key="1">
    <citation type="journal article" date="2019" name="Int. J. Syst. Evol. Microbiol.">
        <title>The Global Catalogue of Microorganisms (GCM) 10K type strain sequencing project: providing services to taxonomists for standard genome sequencing and annotation.</title>
        <authorList>
            <consortium name="The Broad Institute Genomics Platform"/>
            <consortium name="The Broad Institute Genome Sequencing Center for Infectious Disease"/>
            <person name="Wu L."/>
            <person name="Ma J."/>
        </authorList>
    </citation>
    <scope>NUCLEOTIDE SEQUENCE [LARGE SCALE GENOMIC DNA]</scope>
    <source>
        <strain evidence="3">JCM 17805</strain>
    </source>
</reference>